<feature type="binding site" evidence="9">
    <location>
        <position position="99"/>
    </location>
    <ligand>
        <name>Zn(2+)</name>
        <dbReference type="ChEBI" id="CHEBI:29105"/>
    </ligand>
</feature>
<evidence type="ECO:0000256" key="4">
    <source>
        <dbReference type="ARBA" id="ARBA00022833"/>
    </source>
</evidence>
<dbReference type="SUPFAM" id="SSF53056">
    <property type="entry name" value="beta-carbonic anhydrase, cab"/>
    <property type="match status" value="1"/>
</dbReference>
<proteinExistence type="inferred from homology"/>
<evidence type="ECO:0000256" key="9">
    <source>
        <dbReference type="PIRSR" id="PIRSR601765-1"/>
    </source>
</evidence>
<dbReference type="InterPro" id="IPR036874">
    <property type="entry name" value="Carbonic_anhydrase_sf"/>
</dbReference>
<evidence type="ECO:0000256" key="8">
    <source>
        <dbReference type="ARBA" id="ARBA00082533"/>
    </source>
</evidence>
<evidence type="ECO:0000313" key="13">
    <source>
        <dbReference type="Proteomes" id="UP001139409"/>
    </source>
</evidence>
<evidence type="ECO:0000256" key="2">
    <source>
        <dbReference type="ARBA" id="ARBA00012925"/>
    </source>
</evidence>
<evidence type="ECO:0000256" key="6">
    <source>
        <dbReference type="ARBA" id="ARBA00039351"/>
    </source>
</evidence>
<evidence type="ECO:0000313" key="11">
    <source>
        <dbReference type="EMBL" id="MCA6076458.1"/>
    </source>
</evidence>
<sequence>MPNSIKELQEGNINWVRNTLRMKPDFFERLSEGQHPKFLWIGCADSRVPATEITNALPGSIFVQRNIANMVVHTDSNLLSVVNYAVKVLKVKHIIVCGHYGCGGVKAAMSNEKLGFLDNWLMHIKDVYRTHEEELNNIKDDQKRFDRFVELNIIEQVGNLAKVSFVQEEWETGEFPYIHGWVYSLKDGLIHDLNVSMNSNDGLEKIFRFNPSNITA</sequence>
<gene>
    <name evidence="10" type="primary">can</name>
    <name evidence="10" type="ORF">LDX50_10400</name>
    <name evidence="11" type="ORF">LDX50_16370</name>
    <name evidence="12" type="ORF">LDX50_22090</name>
</gene>
<accession>A0A9X1HP64</accession>
<organism evidence="10 13">
    <name type="scientific">Fulvivirga sedimenti</name>
    <dbReference type="NCBI Taxonomy" id="2879465"/>
    <lineage>
        <taxon>Bacteria</taxon>
        <taxon>Pseudomonadati</taxon>
        <taxon>Bacteroidota</taxon>
        <taxon>Cytophagia</taxon>
        <taxon>Cytophagales</taxon>
        <taxon>Fulvivirgaceae</taxon>
        <taxon>Fulvivirga</taxon>
    </lineage>
</organism>
<comment type="caution">
    <text evidence="10">The sequence shown here is derived from an EMBL/GenBank/DDBJ whole genome shotgun (WGS) entry which is preliminary data.</text>
</comment>
<dbReference type="Gene3D" id="3.40.1050.10">
    <property type="entry name" value="Carbonic anhydrase"/>
    <property type="match status" value="1"/>
</dbReference>
<evidence type="ECO:0000256" key="3">
    <source>
        <dbReference type="ARBA" id="ARBA00022723"/>
    </source>
</evidence>
<dbReference type="NCBIfam" id="NF007756">
    <property type="entry name" value="PRK10437.1"/>
    <property type="match status" value="1"/>
</dbReference>
<comment type="similarity">
    <text evidence="1">Belongs to the beta-class carbonic anhydrase family.</text>
</comment>
<dbReference type="InterPro" id="IPR015892">
    <property type="entry name" value="Carbonic_anhydrase_CS"/>
</dbReference>
<evidence type="ECO:0000256" key="1">
    <source>
        <dbReference type="ARBA" id="ARBA00006217"/>
    </source>
</evidence>
<comment type="catalytic activity">
    <reaction evidence="7">
        <text>hydrogencarbonate + H(+) = CO2 + H2O</text>
        <dbReference type="Rhea" id="RHEA:10748"/>
        <dbReference type="ChEBI" id="CHEBI:15377"/>
        <dbReference type="ChEBI" id="CHEBI:15378"/>
        <dbReference type="ChEBI" id="CHEBI:16526"/>
        <dbReference type="ChEBI" id="CHEBI:17544"/>
        <dbReference type="EC" id="4.2.1.1"/>
    </reaction>
</comment>
<dbReference type="EMBL" id="JAIXNE010000003">
    <property type="protein sequence ID" value="MCA6076458.1"/>
    <property type="molecule type" value="Genomic_DNA"/>
</dbReference>
<feature type="binding site" evidence="9">
    <location>
        <position position="45"/>
    </location>
    <ligand>
        <name>Zn(2+)</name>
        <dbReference type="ChEBI" id="CHEBI:29105"/>
    </ligand>
</feature>
<dbReference type="EMBL" id="JAIXNE010000002">
    <property type="protein sequence ID" value="MCA6075281.1"/>
    <property type="molecule type" value="Genomic_DNA"/>
</dbReference>
<comment type="cofactor">
    <cofactor evidence="9">
        <name>Zn(2+)</name>
        <dbReference type="ChEBI" id="CHEBI:29105"/>
    </cofactor>
    <text evidence="9">Binds 1 zinc ion per subunit.</text>
</comment>
<evidence type="ECO:0000256" key="5">
    <source>
        <dbReference type="ARBA" id="ARBA00023239"/>
    </source>
</evidence>
<evidence type="ECO:0000313" key="10">
    <source>
        <dbReference type="EMBL" id="MCA6075281.1"/>
    </source>
</evidence>
<dbReference type="GO" id="GO:0015976">
    <property type="term" value="P:carbon utilization"/>
    <property type="evidence" value="ECO:0007669"/>
    <property type="project" value="InterPro"/>
</dbReference>
<evidence type="ECO:0000256" key="7">
    <source>
        <dbReference type="ARBA" id="ARBA00048348"/>
    </source>
</evidence>
<protein>
    <recommendedName>
        <fullName evidence="6">Carbonic anhydrase 2</fullName>
        <ecNumber evidence="2">4.2.1.1</ecNumber>
    </recommendedName>
    <alternativeName>
        <fullName evidence="8">Carbonate dehydratase 2</fullName>
    </alternativeName>
</protein>
<feature type="binding site" evidence="9">
    <location>
        <position position="43"/>
    </location>
    <ligand>
        <name>Zn(2+)</name>
        <dbReference type="ChEBI" id="CHEBI:29105"/>
    </ligand>
</feature>
<feature type="binding site" evidence="9">
    <location>
        <position position="102"/>
    </location>
    <ligand>
        <name>Zn(2+)</name>
        <dbReference type="ChEBI" id="CHEBI:29105"/>
    </ligand>
</feature>
<dbReference type="Proteomes" id="UP001139409">
    <property type="component" value="Unassembled WGS sequence"/>
</dbReference>
<dbReference type="EMBL" id="JAIXNE010000004">
    <property type="protein sequence ID" value="MCA6077586.1"/>
    <property type="molecule type" value="Genomic_DNA"/>
</dbReference>
<keyword evidence="4 9" id="KW-0862">Zinc</keyword>
<dbReference type="RefSeq" id="WP_225698384.1">
    <property type="nucleotide sequence ID" value="NZ_JAIXNE010000002.1"/>
</dbReference>
<dbReference type="PANTHER" id="PTHR11002">
    <property type="entry name" value="CARBONIC ANHYDRASE"/>
    <property type="match status" value="1"/>
</dbReference>
<dbReference type="CDD" id="cd00883">
    <property type="entry name" value="beta_CA_cladeA"/>
    <property type="match status" value="1"/>
</dbReference>
<dbReference type="EC" id="4.2.1.1" evidence="2"/>
<keyword evidence="3 9" id="KW-0479">Metal-binding</keyword>
<dbReference type="GO" id="GO:0008270">
    <property type="term" value="F:zinc ion binding"/>
    <property type="evidence" value="ECO:0007669"/>
    <property type="project" value="InterPro"/>
</dbReference>
<dbReference type="InterPro" id="IPR001765">
    <property type="entry name" value="Carbonic_anhydrase"/>
</dbReference>
<name>A0A9X1HP64_9BACT</name>
<keyword evidence="5" id="KW-0456">Lyase</keyword>
<evidence type="ECO:0000313" key="12">
    <source>
        <dbReference type="EMBL" id="MCA6077586.1"/>
    </source>
</evidence>
<dbReference type="PANTHER" id="PTHR11002:SF76">
    <property type="entry name" value="CARBONIC ANHYDRASE"/>
    <property type="match status" value="1"/>
</dbReference>
<dbReference type="Pfam" id="PF00484">
    <property type="entry name" value="Pro_CA"/>
    <property type="match status" value="1"/>
</dbReference>
<reference evidence="10" key="1">
    <citation type="submission" date="2021-09" db="EMBL/GenBank/DDBJ databases">
        <title>Fulvivirga sp. isolated from coastal sediment.</title>
        <authorList>
            <person name="Yu H."/>
        </authorList>
    </citation>
    <scope>NUCLEOTIDE SEQUENCE</scope>
    <source>
        <strain evidence="10">1062</strain>
    </source>
</reference>
<dbReference type="GO" id="GO:0004089">
    <property type="term" value="F:carbonate dehydratase activity"/>
    <property type="evidence" value="ECO:0007669"/>
    <property type="project" value="UniProtKB-EC"/>
</dbReference>
<dbReference type="SMART" id="SM00947">
    <property type="entry name" value="Pro_CA"/>
    <property type="match status" value="1"/>
</dbReference>
<dbReference type="FunFam" id="3.40.1050.10:FF:000001">
    <property type="entry name" value="Carbonic anhydrase"/>
    <property type="match status" value="1"/>
</dbReference>
<keyword evidence="13" id="KW-1185">Reference proteome</keyword>
<dbReference type="AlphaFoldDB" id="A0A9X1HP64"/>
<dbReference type="PROSITE" id="PS00704">
    <property type="entry name" value="PROK_CO2_ANHYDRASE_1"/>
    <property type="match status" value="1"/>
</dbReference>